<organism evidence="3 4">
    <name type="scientific">Desulfofundulus luciae</name>
    <dbReference type="NCBI Taxonomy" id="74702"/>
    <lineage>
        <taxon>Bacteria</taxon>
        <taxon>Bacillati</taxon>
        <taxon>Bacillota</taxon>
        <taxon>Clostridia</taxon>
        <taxon>Eubacteriales</taxon>
        <taxon>Peptococcaceae</taxon>
        <taxon>Desulfofundulus</taxon>
    </lineage>
</organism>
<dbReference type="Gene3D" id="2.60.40.1080">
    <property type="match status" value="1"/>
</dbReference>
<dbReference type="RefSeq" id="WP_307401223.1">
    <property type="nucleotide sequence ID" value="NZ_JAUSUX010000009.1"/>
</dbReference>
<dbReference type="InterPro" id="IPR007555">
    <property type="entry name" value="DUF499"/>
</dbReference>
<protein>
    <recommendedName>
        <fullName evidence="5">AAA family ATPase</fullName>
    </recommendedName>
</protein>
<evidence type="ECO:0000256" key="1">
    <source>
        <dbReference type="SAM" id="Coils"/>
    </source>
</evidence>
<evidence type="ECO:0008006" key="5">
    <source>
        <dbReference type="Google" id="ProtNLM"/>
    </source>
</evidence>
<dbReference type="Pfam" id="PF04465">
    <property type="entry name" value="DUF499"/>
    <property type="match status" value="1"/>
</dbReference>
<feature type="coiled-coil region" evidence="1">
    <location>
        <begin position="636"/>
        <end position="670"/>
    </location>
</feature>
<name>A0ABU0B0P0_9FIRM</name>
<evidence type="ECO:0000313" key="4">
    <source>
        <dbReference type="Proteomes" id="UP001225644"/>
    </source>
</evidence>
<proteinExistence type="predicted"/>
<gene>
    <name evidence="3" type="ORF">J2Z49_001400</name>
</gene>
<comment type="caution">
    <text evidence="3">The sequence shown here is derived from an EMBL/GenBank/DDBJ whole genome shotgun (WGS) entry which is preliminary data.</text>
</comment>
<evidence type="ECO:0000256" key="2">
    <source>
        <dbReference type="SAM" id="MobiDB-lite"/>
    </source>
</evidence>
<keyword evidence="4" id="KW-1185">Reference proteome</keyword>
<keyword evidence="1" id="KW-0175">Coiled coil</keyword>
<evidence type="ECO:0000313" key="3">
    <source>
        <dbReference type="EMBL" id="MDQ0286286.1"/>
    </source>
</evidence>
<feature type="region of interest" description="Disordered" evidence="2">
    <location>
        <begin position="899"/>
        <end position="921"/>
    </location>
</feature>
<dbReference type="EMBL" id="JAUSUX010000009">
    <property type="protein sequence ID" value="MDQ0286286.1"/>
    <property type="molecule type" value="Genomic_DNA"/>
</dbReference>
<reference evidence="3 4" key="1">
    <citation type="submission" date="2023-07" db="EMBL/GenBank/DDBJ databases">
        <title>Genomic Encyclopedia of Type Strains, Phase IV (KMG-IV): sequencing the most valuable type-strain genomes for metagenomic binning, comparative biology and taxonomic classification.</title>
        <authorList>
            <person name="Goeker M."/>
        </authorList>
    </citation>
    <scope>NUCLEOTIDE SEQUENCE [LARGE SCALE GENOMIC DNA]</scope>
    <source>
        <strain evidence="3 4">DSM 12396</strain>
    </source>
</reference>
<sequence length="984" mass="109884">MALKPWYKVVTPREDLREGKPLDAAEFAVHLDQVRDGRAPADYQNPERFFERTYLTQNLTALAAEVIRRLSGIKTETSAVFNMATQFGGGKTHALTLLYHLAKNGPSSNKWVGVDKLLAKAGVRSVPQTATAIFVGTEFDSLIGRGGNDGTPIRKTPWGEIAFQLAGEQGLALVAEHENKMIAPAGDVIRRLLPKGKPCLILFDELMNYVSRNRKSGLSAQLYDFLHNLSETARGEDNMVLVVSIPASELEMTAEDQSDYDRLKKLLDRLGKAVIISAEAETSEIIRRRLFEWDPRAVSADGRVMLTRDAIQVCNEYADWVVDHRQQIPGWFPVDHAREVFAATYPFHPMVLSVFERKWQALPRFQQTRGILRLLALWVARAYQEGFKGAHRDPLISLGTAPLDDPLFRAAVFEQLGEPRLEGAVTADICGKKDSFAVRLDNEAVDTIRKAHLHRKVATVIFFESNGGQLRGEATVPEIRLAVAEPELDIGNVEMALEALESSCFFLSVERNRYRFSLTPNLNKLLADRRASIQADKIDERVRSEIQKVFTEGNGIKPIFFPEKSNQIPDRPALTLVVLSPEHSMQDKKTLELIESMTREYGTSARTFKSALIWAVADTDASLKEEARKALAWEDIRSEQDELRLDESQKRQLAENLKKAQRDLKECVWRSYKNVALLGKDNTIRVVDLGLVHSSAADTMVALILNRLRQDGDVEEGVSPNFLVRNWPPAFKEWSTKAVRDAFFASPQFPRLLNVESIKETIARGVSSELIAYVGKSADGSYEPFYFGVSIAASDVEFSEDMFIITAEEARKHIEPPKLTNLVISPQDVLIEPGKKHTFMARGLDQHDREIAVTDIVWRATGGTIDQDGVFQAGQDEGTFVIIATVGTVSGQARVNITRRGVMPPPPPPPPSPGPTRLSWSGDVPPQKWMNFYTKVLSKFAVGKGLKISINIQVTQEEGISVQKIEETKIALRELGLKDEVEIS</sequence>
<dbReference type="Proteomes" id="UP001225644">
    <property type="component" value="Unassembled WGS sequence"/>
</dbReference>
<feature type="compositionally biased region" description="Pro residues" evidence="2">
    <location>
        <begin position="903"/>
        <end position="914"/>
    </location>
</feature>
<accession>A0ABU0B0P0</accession>